<reference evidence="8" key="1">
    <citation type="submission" date="2017-01" db="EMBL/GenBank/DDBJ databases">
        <title>Comparative genomics of anhydrobiosis in the tardigrade Hypsibius dujardini.</title>
        <authorList>
            <person name="Yoshida Y."/>
            <person name="Koutsovoulos G."/>
            <person name="Laetsch D."/>
            <person name="Stevens L."/>
            <person name="Kumar S."/>
            <person name="Horikawa D."/>
            <person name="Ishino K."/>
            <person name="Komine S."/>
            <person name="Tomita M."/>
            <person name="Blaxter M."/>
            <person name="Arakawa K."/>
        </authorList>
    </citation>
    <scope>NUCLEOTIDE SEQUENCE [LARGE SCALE GENOMIC DNA]</scope>
    <source>
        <strain evidence="8">Z151</strain>
    </source>
</reference>
<sequence>MCDPDTAWGAGKDGKLDAITTSEQLRKALALSGRIADPQDLEEILQRHGPRGINKEHFLALFPTIPVLTKPTFTSAVKDLVVLADSGSSISIAELREILSTGQNRLTAAEINDILALQPHQETFNLEDFWEEYEDTLQRCAMVRTSEVSRLTASSYTSQKMQEAGAAFKKLSRKVKFHAFTRGCLLYENSNHISGHQFELELAADTVLTVFIQPVSLPVMTADIDPADNDLDLDVFLLRDADDVAQHRRLTAFTNVVDRQRRFSFQQRLTKGRYTLVPFTSGAWFNRPNIVTEKGRTRSSKRLIRQDKSTLELSAEYNNALEAVFEMADLDGDGRLNRREFEIFANRTTGDVVQDDDWKVVTASFQAENGQLSRDGFLQLHKMEASDESENNVHDLWITLAMGFNTELFLDKAVVYQLFIGSSHCQPIVTPTDIRSVTTVAEKCIIRAAMERGHPEVLEADIVLHKISNGSRFSLVLENTGFQEQIVECELKEAENCIASKEFPVLVHLSSKKAAVMAHFVPRDSKLPWKINTTELVK</sequence>
<dbReference type="GO" id="GO:0098797">
    <property type="term" value="C:plasma membrane protein complex"/>
    <property type="evidence" value="ECO:0007669"/>
    <property type="project" value="TreeGrafter"/>
</dbReference>
<dbReference type="GO" id="GO:0005509">
    <property type="term" value="F:calcium ion binding"/>
    <property type="evidence" value="ECO:0007669"/>
    <property type="project" value="InterPro"/>
</dbReference>
<evidence type="ECO:0000313" key="8">
    <source>
        <dbReference type="Proteomes" id="UP000192578"/>
    </source>
</evidence>
<dbReference type="PROSITE" id="PS50222">
    <property type="entry name" value="EF_HAND_2"/>
    <property type="match status" value="1"/>
</dbReference>
<protein>
    <submittedName>
        <fullName evidence="7">EF-hand calcium-binding domain-containing protein 7</fullName>
    </submittedName>
</protein>
<evidence type="ECO:0000313" key="7">
    <source>
        <dbReference type="EMBL" id="OQV17866.1"/>
    </source>
</evidence>
<gene>
    <name evidence="7" type="ORF">BV898_07997</name>
</gene>
<dbReference type="OrthoDB" id="26525at2759"/>
<keyword evidence="2" id="KW-0479">Metal-binding</keyword>
<dbReference type="GO" id="GO:0060170">
    <property type="term" value="C:ciliary membrane"/>
    <property type="evidence" value="ECO:0007669"/>
    <property type="project" value="TreeGrafter"/>
</dbReference>
<comment type="caution">
    <text evidence="7">The sequence shown here is derived from an EMBL/GenBank/DDBJ whole genome shotgun (WGS) entry which is preliminary data.</text>
</comment>
<dbReference type="Proteomes" id="UP000192578">
    <property type="component" value="Unassembled WGS sequence"/>
</dbReference>
<evidence type="ECO:0000256" key="2">
    <source>
        <dbReference type="ARBA" id="ARBA00022723"/>
    </source>
</evidence>
<dbReference type="PROSITE" id="PS00018">
    <property type="entry name" value="EF_HAND_1"/>
    <property type="match status" value="1"/>
</dbReference>
<evidence type="ECO:0000256" key="5">
    <source>
        <dbReference type="ARBA" id="ARBA00023136"/>
    </source>
</evidence>
<evidence type="ECO:0000256" key="3">
    <source>
        <dbReference type="ARBA" id="ARBA00022737"/>
    </source>
</evidence>
<accession>A0A1W0WRN3</accession>
<feature type="domain" description="EF-hand" evidence="6">
    <location>
        <begin position="316"/>
        <end position="351"/>
    </location>
</feature>
<dbReference type="SUPFAM" id="SSF47473">
    <property type="entry name" value="EF-hand"/>
    <property type="match status" value="1"/>
</dbReference>
<proteinExistence type="predicted"/>
<dbReference type="PANTHER" id="PTHR46819:SF1">
    <property type="entry name" value="EF-HAND CALCIUM-BINDING DOMAIN-CONTAINING PROTEIN 7"/>
    <property type="match status" value="1"/>
</dbReference>
<organism evidence="7 8">
    <name type="scientific">Hypsibius exemplaris</name>
    <name type="common">Freshwater tardigrade</name>
    <dbReference type="NCBI Taxonomy" id="2072580"/>
    <lineage>
        <taxon>Eukaryota</taxon>
        <taxon>Metazoa</taxon>
        <taxon>Ecdysozoa</taxon>
        <taxon>Tardigrada</taxon>
        <taxon>Eutardigrada</taxon>
        <taxon>Parachela</taxon>
        <taxon>Hypsibioidea</taxon>
        <taxon>Hypsibiidae</taxon>
        <taxon>Hypsibius</taxon>
    </lineage>
</organism>
<dbReference type="InterPro" id="IPR002048">
    <property type="entry name" value="EF_hand_dom"/>
</dbReference>
<evidence type="ECO:0000256" key="1">
    <source>
        <dbReference type="ARBA" id="ARBA00004370"/>
    </source>
</evidence>
<name>A0A1W0WRN3_HYPEX</name>
<evidence type="ECO:0000256" key="4">
    <source>
        <dbReference type="ARBA" id="ARBA00022837"/>
    </source>
</evidence>
<dbReference type="EMBL" id="MTYJ01000055">
    <property type="protein sequence ID" value="OQV17866.1"/>
    <property type="molecule type" value="Genomic_DNA"/>
</dbReference>
<keyword evidence="4" id="KW-0106">Calcium</keyword>
<dbReference type="InterPro" id="IPR011992">
    <property type="entry name" value="EF-hand-dom_pair"/>
</dbReference>
<evidence type="ECO:0000259" key="6">
    <source>
        <dbReference type="PROSITE" id="PS50222"/>
    </source>
</evidence>
<dbReference type="GO" id="GO:1903569">
    <property type="term" value="P:positive regulation of protein localization to ciliary membrane"/>
    <property type="evidence" value="ECO:0007669"/>
    <property type="project" value="TreeGrafter"/>
</dbReference>
<dbReference type="AlphaFoldDB" id="A0A1W0WRN3"/>
<dbReference type="PANTHER" id="PTHR46819">
    <property type="entry name" value="EF-HAND CALCIUM-BINDING DOMAIN-CONTAINING PROTEIN 7"/>
    <property type="match status" value="1"/>
</dbReference>
<dbReference type="Gene3D" id="1.10.238.10">
    <property type="entry name" value="EF-hand"/>
    <property type="match status" value="1"/>
</dbReference>
<dbReference type="InterPro" id="IPR018247">
    <property type="entry name" value="EF_Hand_1_Ca_BS"/>
</dbReference>
<keyword evidence="8" id="KW-1185">Reference proteome</keyword>
<dbReference type="InterPro" id="IPR052266">
    <property type="entry name" value="Miro-EF-hand_domain"/>
</dbReference>
<keyword evidence="5" id="KW-0472">Membrane</keyword>
<keyword evidence="3" id="KW-0677">Repeat</keyword>
<comment type="subcellular location">
    <subcellularLocation>
        <location evidence="1">Membrane</location>
    </subcellularLocation>
</comment>